<protein>
    <submittedName>
        <fullName evidence="2">Uncharacterized protein</fullName>
    </submittedName>
</protein>
<dbReference type="Gramene" id="KJB84387">
    <property type="protein sequence ID" value="KJB84387"/>
    <property type="gene ID" value="B456_N022600"/>
</dbReference>
<keyword evidence="1" id="KW-1133">Transmembrane helix</keyword>
<reference evidence="2 3" key="1">
    <citation type="journal article" date="2012" name="Nature">
        <title>Repeated polyploidization of Gossypium genomes and the evolution of spinnable cotton fibres.</title>
        <authorList>
            <person name="Paterson A.H."/>
            <person name="Wendel J.F."/>
            <person name="Gundlach H."/>
            <person name="Guo H."/>
            <person name="Jenkins J."/>
            <person name="Jin D."/>
            <person name="Llewellyn D."/>
            <person name="Showmaker K.C."/>
            <person name="Shu S."/>
            <person name="Udall J."/>
            <person name="Yoo M.J."/>
            <person name="Byers R."/>
            <person name="Chen W."/>
            <person name="Doron-Faigenboim A."/>
            <person name="Duke M.V."/>
            <person name="Gong L."/>
            <person name="Grimwood J."/>
            <person name="Grover C."/>
            <person name="Grupp K."/>
            <person name="Hu G."/>
            <person name="Lee T.H."/>
            <person name="Li J."/>
            <person name="Lin L."/>
            <person name="Liu T."/>
            <person name="Marler B.S."/>
            <person name="Page J.T."/>
            <person name="Roberts A.W."/>
            <person name="Romanel E."/>
            <person name="Sanders W.S."/>
            <person name="Szadkowski E."/>
            <person name="Tan X."/>
            <person name="Tang H."/>
            <person name="Xu C."/>
            <person name="Wang J."/>
            <person name="Wang Z."/>
            <person name="Zhang D."/>
            <person name="Zhang L."/>
            <person name="Ashrafi H."/>
            <person name="Bedon F."/>
            <person name="Bowers J.E."/>
            <person name="Brubaker C.L."/>
            <person name="Chee P.W."/>
            <person name="Das S."/>
            <person name="Gingle A.R."/>
            <person name="Haigler C.H."/>
            <person name="Harker D."/>
            <person name="Hoffmann L.V."/>
            <person name="Hovav R."/>
            <person name="Jones D.C."/>
            <person name="Lemke C."/>
            <person name="Mansoor S."/>
            <person name="ur Rahman M."/>
            <person name="Rainville L.N."/>
            <person name="Rambani A."/>
            <person name="Reddy U.K."/>
            <person name="Rong J.K."/>
            <person name="Saranga Y."/>
            <person name="Scheffler B.E."/>
            <person name="Scheffler J.A."/>
            <person name="Stelly D.M."/>
            <person name="Triplett B.A."/>
            <person name="Van Deynze A."/>
            <person name="Vaslin M.F."/>
            <person name="Waghmare V.N."/>
            <person name="Walford S.A."/>
            <person name="Wright R.J."/>
            <person name="Zaki E.A."/>
            <person name="Zhang T."/>
            <person name="Dennis E.S."/>
            <person name="Mayer K.F."/>
            <person name="Peterson D.G."/>
            <person name="Rokhsar D.S."/>
            <person name="Wang X."/>
            <person name="Schmutz J."/>
        </authorList>
    </citation>
    <scope>NUCLEOTIDE SEQUENCE [LARGE SCALE GENOMIC DNA]</scope>
</reference>
<sequence length="103" mass="12150">MLPLLFFFIQLLMFVFCCLNVLVGMFLNCYVHDRSIQLAVVPFFSYLSSSYTKLMLAVVPFFSYLSSSYTKLMLCCVITKIRSEYMWQNDLINELALNWKKIK</sequence>
<gene>
    <name evidence="2" type="ORF">B456_N022600</name>
</gene>
<evidence type="ECO:0000313" key="3">
    <source>
        <dbReference type="Proteomes" id="UP000032304"/>
    </source>
</evidence>
<accession>A0A0D2SMC4</accession>
<proteinExistence type="predicted"/>
<feature type="transmembrane region" description="Helical" evidence="1">
    <location>
        <begin position="43"/>
        <end position="64"/>
    </location>
</feature>
<evidence type="ECO:0000256" key="1">
    <source>
        <dbReference type="SAM" id="Phobius"/>
    </source>
</evidence>
<dbReference type="EMBL" id="KB204559">
    <property type="protein sequence ID" value="KJB84387.1"/>
    <property type="molecule type" value="Genomic_DNA"/>
</dbReference>
<evidence type="ECO:0000313" key="2">
    <source>
        <dbReference type="EMBL" id="KJB84387.1"/>
    </source>
</evidence>
<name>A0A0D2SMC4_GOSRA</name>
<organism evidence="2 3">
    <name type="scientific">Gossypium raimondii</name>
    <name type="common">Peruvian cotton</name>
    <name type="synonym">Gossypium klotzschianum subsp. raimondii</name>
    <dbReference type="NCBI Taxonomy" id="29730"/>
    <lineage>
        <taxon>Eukaryota</taxon>
        <taxon>Viridiplantae</taxon>
        <taxon>Streptophyta</taxon>
        <taxon>Embryophyta</taxon>
        <taxon>Tracheophyta</taxon>
        <taxon>Spermatophyta</taxon>
        <taxon>Magnoliopsida</taxon>
        <taxon>eudicotyledons</taxon>
        <taxon>Gunneridae</taxon>
        <taxon>Pentapetalae</taxon>
        <taxon>rosids</taxon>
        <taxon>malvids</taxon>
        <taxon>Malvales</taxon>
        <taxon>Malvaceae</taxon>
        <taxon>Malvoideae</taxon>
        <taxon>Gossypium</taxon>
    </lineage>
</organism>
<keyword evidence="1" id="KW-0472">Membrane</keyword>
<dbReference type="Proteomes" id="UP000032304">
    <property type="component" value="Unassembled WGS sequence"/>
</dbReference>
<feature type="transmembrane region" description="Helical" evidence="1">
    <location>
        <begin position="6"/>
        <end position="31"/>
    </location>
</feature>
<keyword evidence="1" id="KW-0812">Transmembrane</keyword>
<dbReference type="AlphaFoldDB" id="A0A0D2SMC4"/>
<keyword evidence="3" id="KW-1185">Reference proteome</keyword>